<name>A0A6J5SQM7_9CAUD</name>
<sequence length="59" mass="6625">MADISKCPGTNCNSKESCYRFTAPSSVEWQSWFVAPPLKQEADVCEFFIEIPPEKPNGI</sequence>
<evidence type="ECO:0000313" key="1">
    <source>
        <dbReference type="EMBL" id="CAB4217426.1"/>
    </source>
</evidence>
<gene>
    <name evidence="1" type="ORF">UFOVP1590_46</name>
</gene>
<protein>
    <submittedName>
        <fullName evidence="1">Uncharacterized protein</fullName>
    </submittedName>
</protein>
<dbReference type="EMBL" id="LR797443">
    <property type="protein sequence ID" value="CAB4217426.1"/>
    <property type="molecule type" value="Genomic_DNA"/>
</dbReference>
<organism evidence="1">
    <name type="scientific">uncultured Caudovirales phage</name>
    <dbReference type="NCBI Taxonomy" id="2100421"/>
    <lineage>
        <taxon>Viruses</taxon>
        <taxon>Duplodnaviria</taxon>
        <taxon>Heunggongvirae</taxon>
        <taxon>Uroviricota</taxon>
        <taxon>Caudoviricetes</taxon>
        <taxon>Peduoviridae</taxon>
        <taxon>Maltschvirus</taxon>
        <taxon>Maltschvirus maltsch</taxon>
    </lineage>
</organism>
<reference evidence="1" key="1">
    <citation type="submission" date="2020-05" db="EMBL/GenBank/DDBJ databases">
        <authorList>
            <person name="Chiriac C."/>
            <person name="Salcher M."/>
            <person name="Ghai R."/>
            <person name="Kavagutti S V."/>
        </authorList>
    </citation>
    <scope>NUCLEOTIDE SEQUENCE</scope>
</reference>
<proteinExistence type="predicted"/>
<accession>A0A6J5SQM7</accession>